<dbReference type="InterPro" id="IPR038604">
    <property type="entry name" value="HopJ_sf"/>
</dbReference>
<comment type="caution">
    <text evidence="1">The sequence shown here is derived from an EMBL/GenBank/DDBJ whole genome shotgun (WGS) entry which is preliminary data.</text>
</comment>
<gene>
    <name evidence="1" type="ORF">TW71_11115</name>
</gene>
<reference evidence="1" key="1">
    <citation type="journal article" date="2015" name="BMC Genomics">
        <title>Genome mining reveals unlocked bioactive potential of marine Gram-negative bacteria.</title>
        <authorList>
            <person name="Machado H."/>
            <person name="Sonnenschein E.C."/>
            <person name="Melchiorsen J."/>
            <person name="Gram L."/>
        </authorList>
    </citation>
    <scope>NUCLEOTIDE SEQUENCE</scope>
    <source>
        <strain evidence="1">S2052</strain>
    </source>
</reference>
<name>A0A837G781_9VIBR</name>
<proteinExistence type="predicted"/>
<dbReference type="Pfam" id="PF08888">
    <property type="entry name" value="HopJ"/>
    <property type="match status" value="1"/>
</dbReference>
<dbReference type="Gene3D" id="3.20.160.10">
    <property type="entry name" value="vpa0580 domain like"/>
    <property type="match status" value="1"/>
</dbReference>
<dbReference type="RefSeq" id="WP_045985926.1">
    <property type="nucleotide sequence ID" value="NZ_CP063052.1"/>
</dbReference>
<organism evidence="1">
    <name type="scientific">Vibrio coralliilyticus</name>
    <dbReference type="NCBI Taxonomy" id="190893"/>
    <lineage>
        <taxon>Bacteria</taxon>
        <taxon>Pseudomonadati</taxon>
        <taxon>Pseudomonadota</taxon>
        <taxon>Gammaproteobacteria</taxon>
        <taxon>Vibrionales</taxon>
        <taxon>Vibrionaceae</taxon>
        <taxon>Vibrio</taxon>
    </lineage>
</organism>
<dbReference type="EMBL" id="JXXR01000011">
    <property type="protein sequence ID" value="KJY73312.1"/>
    <property type="molecule type" value="Genomic_DNA"/>
</dbReference>
<evidence type="ECO:0000313" key="1">
    <source>
        <dbReference type="EMBL" id="KJY73312.1"/>
    </source>
</evidence>
<sequence>MELSVFIEQLNQSPATVQFEQSLAVIDANYEFTPTAFINGETKNEANQNNGSCKIFAFAQLNQLTEQDTLACFGRFYREDVLQNPDGDDHANIRNFIKFGWQGIQFESDALVSK</sequence>
<protein>
    <submittedName>
        <fullName evidence="1">Type III effector</fullName>
    </submittedName>
</protein>
<dbReference type="InterPro" id="IPR014984">
    <property type="entry name" value="HopJ"/>
</dbReference>
<accession>A0A837G781</accession>
<dbReference type="AlphaFoldDB" id="A0A837G781"/>